<dbReference type="Proteomes" id="UP000494301">
    <property type="component" value="Unassembled WGS sequence"/>
</dbReference>
<evidence type="ECO:0000313" key="1">
    <source>
        <dbReference type="EMBL" id="CAB3970386.1"/>
    </source>
</evidence>
<gene>
    <name evidence="1" type="ORF">BLA3211_05912</name>
</gene>
<dbReference type="AlphaFoldDB" id="A0A6J5JF04"/>
<protein>
    <submittedName>
        <fullName evidence="1">Uncharacterized protein</fullName>
    </submittedName>
</protein>
<organism evidence="1 2">
    <name type="scientific">Burkholderia aenigmatica</name>
    <dbReference type="NCBI Taxonomy" id="2015348"/>
    <lineage>
        <taxon>Bacteria</taxon>
        <taxon>Pseudomonadati</taxon>
        <taxon>Pseudomonadota</taxon>
        <taxon>Betaproteobacteria</taxon>
        <taxon>Burkholderiales</taxon>
        <taxon>Burkholderiaceae</taxon>
        <taxon>Burkholderia</taxon>
        <taxon>Burkholderia cepacia complex</taxon>
    </lineage>
</organism>
<accession>A0A6J5JF04</accession>
<evidence type="ECO:0000313" key="2">
    <source>
        <dbReference type="Proteomes" id="UP000494301"/>
    </source>
</evidence>
<reference evidence="1 2" key="1">
    <citation type="submission" date="2020-04" db="EMBL/GenBank/DDBJ databases">
        <authorList>
            <person name="Depoorter E."/>
        </authorList>
    </citation>
    <scope>NUCLEOTIDE SEQUENCE [LARGE SCALE GENOMIC DNA]</scope>
    <source>
        <strain evidence="1 2">BCC0217</strain>
    </source>
</reference>
<sequence>MSRRLSIVPIPVATLVRTSGWGPLHRRSPVPLAPISTMALAHVHAIHGLSERAHLYTQTLLYVRPHFLTYSLRSRQSRLLPTPFLQSNRTKIGEDMNSNEVSSARVHTMPELERLIVDRVLLADDRIKAGVTLPAGHSWWASDCRLKFSGSPVRSTACGASLFVRRDAIEGRSPDDLLSDKTTIRAEIRLFMPEALYLEGGTVRRYRRHSGKKYSATLWVNTGPHWAFQSTSHLRDKEPFVYGDTLGEICAGIIERVNIALARAALWISAQESGMVEAVCA</sequence>
<name>A0A6J5JF04_9BURK</name>
<proteinExistence type="predicted"/>
<dbReference type="EMBL" id="CABWIL020000024">
    <property type="protein sequence ID" value="CAB3970386.1"/>
    <property type="molecule type" value="Genomic_DNA"/>
</dbReference>